<organism evidence="1 2">
    <name type="scientific">Melastoma candidum</name>
    <dbReference type="NCBI Taxonomy" id="119954"/>
    <lineage>
        <taxon>Eukaryota</taxon>
        <taxon>Viridiplantae</taxon>
        <taxon>Streptophyta</taxon>
        <taxon>Embryophyta</taxon>
        <taxon>Tracheophyta</taxon>
        <taxon>Spermatophyta</taxon>
        <taxon>Magnoliopsida</taxon>
        <taxon>eudicotyledons</taxon>
        <taxon>Gunneridae</taxon>
        <taxon>Pentapetalae</taxon>
        <taxon>rosids</taxon>
        <taxon>malvids</taxon>
        <taxon>Myrtales</taxon>
        <taxon>Melastomataceae</taxon>
        <taxon>Melastomatoideae</taxon>
        <taxon>Melastomateae</taxon>
        <taxon>Melastoma</taxon>
    </lineage>
</organism>
<protein>
    <submittedName>
        <fullName evidence="1">Uncharacterized protein</fullName>
    </submittedName>
</protein>
<comment type="caution">
    <text evidence="1">The sequence shown here is derived from an EMBL/GenBank/DDBJ whole genome shotgun (WGS) entry which is preliminary data.</text>
</comment>
<name>A0ACB9L1E5_9MYRT</name>
<evidence type="ECO:0000313" key="2">
    <source>
        <dbReference type="Proteomes" id="UP001057402"/>
    </source>
</evidence>
<reference evidence="2" key="1">
    <citation type="journal article" date="2023" name="Front. Plant Sci.">
        <title>Chromosomal-level genome assembly of Melastoma candidum provides insights into trichome evolution.</title>
        <authorList>
            <person name="Zhong Y."/>
            <person name="Wu W."/>
            <person name="Sun C."/>
            <person name="Zou P."/>
            <person name="Liu Y."/>
            <person name="Dai S."/>
            <person name="Zhou R."/>
        </authorList>
    </citation>
    <scope>NUCLEOTIDE SEQUENCE [LARGE SCALE GENOMIC DNA]</scope>
</reference>
<dbReference type="EMBL" id="CM042891">
    <property type="protein sequence ID" value="KAI4303339.1"/>
    <property type="molecule type" value="Genomic_DNA"/>
</dbReference>
<accession>A0ACB9L1E5</accession>
<keyword evidence="2" id="KW-1185">Reference proteome</keyword>
<proteinExistence type="predicted"/>
<dbReference type="Proteomes" id="UP001057402">
    <property type="component" value="Chromosome 12"/>
</dbReference>
<evidence type="ECO:0000313" key="1">
    <source>
        <dbReference type="EMBL" id="KAI4303339.1"/>
    </source>
</evidence>
<gene>
    <name evidence="1" type="ORF">MLD38_038984</name>
</gene>
<sequence length="243" mass="26288">MYRRPYPQCHLSTASSNTATAAATLRRRRVPGDSDEEGPLPLLHHTTGDPGLISGDTTVFCECLHHCCEGTLFLVAAPDPASRRWLPEARTTTKSGLLTTADPWFQPYLQPAPTPSPVVQIRRRRINVPSGVPFSRNVFGSDSGDSTSSSDVTSNLSVPPPPVQYQVPEERQRRRHRSDPIPAIGESAFKTHAPSSGRETQNPRPSGVLGSGGFKSQRIPALRVASAFGSTSFQSLSPPPNED</sequence>